<comment type="caution">
    <text evidence="2">The sequence shown here is derived from an EMBL/GenBank/DDBJ whole genome shotgun (WGS) entry which is preliminary data.</text>
</comment>
<name>A0AAD6Y2B9_9AGAR</name>
<dbReference type="EMBL" id="JARJCW010000136">
    <property type="protein sequence ID" value="KAJ7191222.1"/>
    <property type="molecule type" value="Genomic_DNA"/>
</dbReference>
<evidence type="ECO:0000313" key="3">
    <source>
        <dbReference type="Proteomes" id="UP001219525"/>
    </source>
</evidence>
<sequence length="254" mass="26776">MGKIERNPAVRCREVLPTEILTREQECSAAGTRANRKKQAEDTQNKPKSGCSARVGTSVRVGTRARINTKTFARNFAGLMQRADSTTARNGHFAMRRTVRETNAAAAAQYIGATLAIELGDLLQDGVGACGGSGTRRGGGSTAWDAVRGRRRVIDSWRKQWGCGWSVLRCRAGSGDAGAGATACDTNTAVVRVSGMDVTAARASQRRARSAAIWNSRAAIRSCSDNDGPDVGGDTRAGAGAERDDDTNKGEVGS</sequence>
<dbReference type="AlphaFoldDB" id="A0AAD6Y2B9"/>
<gene>
    <name evidence="2" type="ORF">GGX14DRAFT_407404</name>
</gene>
<reference evidence="2" key="1">
    <citation type="submission" date="2023-03" db="EMBL/GenBank/DDBJ databases">
        <title>Massive genome expansion in bonnet fungi (Mycena s.s.) driven by repeated elements and novel gene families across ecological guilds.</title>
        <authorList>
            <consortium name="Lawrence Berkeley National Laboratory"/>
            <person name="Harder C.B."/>
            <person name="Miyauchi S."/>
            <person name="Viragh M."/>
            <person name="Kuo A."/>
            <person name="Thoen E."/>
            <person name="Andreopoulos B."/>
            <person name="Lu D."/>
            <person name="Skrede I."/>
            <person name="Drula E."/>
            <person name="Henrissat B."/>
            <person name="Morin E."/>
            <person name="Kohler A."/>
            <person name="Barry K."/>
            <person name="LaButti K."/>
            <person name="Morin E."/>
            <person name="Salamov A."/>
            <person name="Lipzen A."/>
            <person name="Mereny Z."/>
            <person name="Hegedus B."/>
            <person name="Baldrian P."/>
            <person name="Stursova M."/>
            <person name="Weitz H."/>
            <person name="Taylor A."/>
            <person name="Grigoriev I.V."/>
            <person name="Nagy L.G."/>
            <person name="Martin F."/>
            <person name="Kauserud H."/>
        </authorList>
    </citation>
    <scope>NUCLEOTIDE SEQUENCE</scope>
    <source>
        <strain evidence="2">9144</strain>
    </source>
</reference>
<evidence type="ECO:0000313" key="2">
    <source>
        <dbReference type="EMBL" id="KAJ7191222.1"/>
    </source>
</evidence>
<protein>
    <submittedName>
        <fullName evidence="2">Uncharacterized protein</fullName>
    </submittedName>
</protein>
<dbReference type="Proteomes" id="UP001219525">
    <property type="component" value="Unassembled WGS sequence"/>
</dbReference>
<evidence type="ECO:0000256" key="1">
    <source>
        <dbReference type="SAM" id="MobiDB-lite"/>
    </source>
</evidence>
<organism evidence="2 3">
    <name type="scientific">Mycena pura</name>
    <dbReference type="NCBI Taxonomy" id="153505"/>
    <lineage>
        <taxon>Eukaryota</taxon>
        <taxon>Fungi</taxon>
        <taxon>Dikarya</taxon>
        <taxon>Basidiomycota</taxon>
        <taxon>Agaricomycotina</taxon>
        <taxon>Agaricomycetes</taxon>
        <taxon>Agaricomycetidae</taxon>
        <taxon>Agaricales</taxon>
        <taxon>Marasmiineae</taxon>
        <taxon>Mycenaceae</taxon>
        <taxon>Mycena</taxon>
    </lineage>
</organism>
<feature type="region of interest" description="Disordered" evidence="1">
    <location>
        <begin position="221"/>
        <end position="254"/>
    </location>
</feature>
<proteinExistence type="predicted"/>
<accession>A0AAD6Y2B9</accession>
<keyword evidence="3" id="KW-1185">Reference proteome</keyword>
<feature type="region of interest" description="Disordered" evidence="1">
    <location>
        <begin position="27"/>
        <end position="54"/>
    </location>
</feature>